<evidence type="ECO:0000313" key="2">
    <source>
        <dbReference type="EMBL" id="TLX44615.1"/>
    </source>
</evidence>
<organism evidence="2 3">
    <name type="scientific">Xanthobacter autotrophicus</name>
    <dbReference type="NCBI Taxonomy" id="280"/>
    <lineage>
        <taxon>Bacteria</taxon>
        <taxon>Pseudomonadati</taxon>
        <taxon>Pseudomonadota</taxon>
        <taxon>Alphaproteobacteria</taxon>
        <taxon>Hyphomicrobiales</taxon>
        <taxon>Xanthobacteraceae</taxon>
        <taxon>Xanthobacter</taxon>
    </lineage>
</organism>
<comment type="caution">
    <text evidence="2">The sequence shown here is derived from an EMBL/GenBank/DDBJ whole genome shotgun (WGS) entry which is preliminary data.</text>
</comment>
<name>A0A6C1KKD4_XANAU</name>
<accession>A0A6C1KKD4</accession>
<dbReference type="EMBL" id="VAUP01000005">
    <property type="protein sequence ID" value="TLX44615.1"/>
    <property type="molecule type" value="Genomic_DNA"/>
</dbReference>
<dbReference type="InterPro" id="IPR029058">
    <property type="entry name" value="AB_hydrolase_fold"/>
</dbReference>
<sequence length="275" mass="29171">MAPTLGPDIIAAGEILTMADFLLVHGAWHGGWCWRRVVEILAGEGHRVFAPSLTGLGDRAHLLSPDVGLSTHVDDVLAVIEAEELADIVLCAHSYGGAVATQVADRVPQKIGALVFLDALLPQDGRSLLDLDSPERREAIVSRVVETPRGPVLPPAPAALYALAAPQDVAWVDRRCVPQALRTYTDPAALTGAWMQIKVLAYACTLRFPAPDFRGLAAQLAKDPRFTIRELASGHDAMIDVPQDVADLLLSSAETGRAAKATCAEPAETPEGTAS</sequence>
<dbReference type="Proteomes" id="UP000305131">
    <property type="component" value="Unassembled WGS sequence"/>
</dbReference>
<dbReference type="Pfam" id="PF12697">
    <property type="entry name" value="Abhydrolase_6"/>
    <property type="match status" value="1"/>
</dbReference>
<evidence type="ECO:0000313" key="3">
    <source>
        <dbReference type="Proteomes" id="UP000305131"/>
    </source>
</evidence>
<gene>
    <name evidence="2" type="ORF">FBQ73_02180</name>
</gene>
<dbReference type="Gene3D" id="3.40.50.1820">
    <property type="entry name" value="alpha/beta hydrolase"/>
    <property type="match status" value="1"/>
</dbReference>
<feature type="domain" description="AB hydrolase-1" evidence="1">
    <location>
        <begin position="21"/>
        <end position="247"/>
    </location>
</feature>
<dbReference type="InterPro" id="IPR000073">
    <property type="entry name" value="AB_hydrolase_1"/>
</dbReference>
<evidence type="ECO:0000259" key="1">
    <source>
        <dbReference type="Pfam" id="PF12697"/>
    </source>
</evidence>
<dbReference type="SUPFAM" id="SSF53474">
    <property type="entry name" value="alpha/beta-Hydrolases"/>
    <property type="match status" value="1"/>
</dbReference>
<dbReference type="OrthoDB" id="9814966at2"/>
<dbReference type="AlphaFoldDB" id="A0A6C1KKD4"/>
<keyword evidence="2" id="KW-0378">Hydrolase</keyword>
<proteinExistence type="predicted"/>
<dbReference type="GO" id="GO:0016787">
    <property type="term" value="F:hydrolase activity"/>
    <property type="evidence" value="ECO:0007669"/>
    <property type="project" value="UniProtKB-KW"/>
</dbReference>
<protein>
    <submittedName>
        <fullName evidence="2">Alpha/beta hydrolase</fullName>
    </submittedName>
</protein>
<reference evidence="2 3" key="1">
    <citation type="submission" date="2019-05" db="EMBL/GenBank/DDBJ databases">
        <authorList>
            <person name="Zhou X."/>
        </authorList>
    </citation>
    <scope>NUCLEOTIDE SEQUENCE [LARGE SCALE GENOMIC DNA]</scope>
    <source>
        <strain evidence="2 3">DSM 432</strain>
    </source>
</reference>
<dbReference type="PANTHER" id="PTHR37017:SF11">
    <property type="entry name" value="ESTERASE_LIPASE_THIOESTERASE DOMAIN-CONTAINING PROTEIN"/>
    <property type="match status" value="1"/>
</dbReference>
<dbReference type="InterPro" id="IPR052897">
    <property type="entry name" value="Sec-Metab_Biosynth_Hydrolase"/>
</dbReference>
<dbReference type="PANTHER" id="PTHR37017">
    <property type="entry name" value="AB HYDROLASE-1 DOMAIN-CONTAINING PROTEIN-RELATED"/>
    <property type="match status" value="1"/>
</dbReference>